<evidence type="ECO:0000256" key="5">
    <source>
        <dbReference type="ARBA" id="ARBA00023136"/>
    </source>
</evidence>
<feature type="transmembrane region" description="Helical" evidence="6">
    <location>
        <begin position="89"/>
        <end position="111"/>
    </location>
</feature>
<dbReference type="GO" id="GO:0005886">
    <property type="term" value="C:plasma membrane"/>
    <property type="evidence" value="ECO:0007669"/>
    <property type="project" value="UniProtKB-SubCell"/>
</dbReference>
<dbReference type="InterPro" id="IPR001851">
    <property type="entry name" value="ABC_transp_permease"/>
</dbReference>
<feature type="transmembrane region" description="Helical" evidence="6">
    <location>
        <begin position="140"/>
        <end position="163"/>
    </location>
</feature>
<evidence type="ECO:0000256" key="2">
    <source>
        <dbReference type="ARBA" id="ARBA00022475"/>
    </source>
</evidence>
<accession>A0A4R8ZTS1</accession>
<sequence length="369" mass="38462">MSDKTPGNSSPRKQTPILEVPLPTEAVTVRRKTGGEPDTYLGRLAYNLQFIRGRGALEISIVLVVLLAGYVIASLISPTGFAFLNPNNLSGVISQSVPVLAILGLAAGILMIAGEFDLSLGANITLSAIIFIQTSEAAGLWLGIAAGVGTGVVVALINGLIVVYTKIPSFIATLGMSFFWMGAGIFINGTSPAALTTSREGTMEFLFAHNFGSFRSQLVWLLIIGVVAWFFVHRHRLGNHIFAVGGNPAAAEAISINTKKVKLMSFAIFGGLVGFASILIAVRTSSIQPGGTATEDFTLFAIAAAVVGGTSLTGGRGSVIGIIVGAALIELIRNGLLLAKAPGFYITLFVGVTIVIAAIFNKLMEGKAR</sequence>
<evidence type="ECO:0000256" key="4">
    <source>
        <dbReference type="ARBA" id="ARBA00022989"/>
    </source>
</evidence>
<dbReference type="AlphaFoldDB" id="A0A4R8ZTS1"/>
<feature type="transmembrane region" description="Helical" evidence="6">
    <location>
        <begin position="341"/>
        <end position="360"/>
    </location>
</feature>
<keyword evidence="8" id="KW-1185">Reference proteome</keyword>
<dbReference type="EMBL" id="SOHE01000088">
    <property type="protein sequence ID" value="TFD45165.1"/>
    <property type="molecule type" value="Genomic_DNA"/>
</dbReference>
<feature type="transmembrane region" description="Helical" evidence="6">
    <location>
        <begin position="56"/>
        <end position="77"/>
    </location>
</feature>
<protein>
    <submittedName>
        <fullName evidence="7">ABC transporter permease</fullName>
    </submittedName>
</protein>
<feature type="transmembrane region" description="Helical" evidence="6">
    <location>
        <begin position="170"/>
        <end position="194"/>
    </location>
</feature>
<evidence type="ECO:0000256" key="6">
    <source>
        <dbReference type="SAM" id="Phobius"/>
    </source>
</evidence>
<comment type="subcellular location">
    <subcellularLocation>
        <location evidence="1">Cell membrane</location>
        <topology evidence="1">Multi-pass membrane protein</topology>
    </subcellularLocation>
</comment>
<evidence type="ECO:0000313" key="7">
    <source>
        <dbReference type="EMBL" id="TFD45165.1"/>
    </source>
</evidence>
<keyword evidence="3 6" id="KW-0812">Transmembrane</keyword>
<name>A0A4R8ZTS1_9MICO</name>
<organism evidence="7 8">
    <name type="scientific">Cryobacterium frigoriphilum</name>
    <dbReference type="NCBI Taxonomy" id="1259150"/>
    <lineage>
        <taxon>Bacteria</taxon>
        <taxon>Bacillati</taxon>
        <taxon>Actinomycetota</taxon>
        <taxon>Actinomycetes</taxon>
        <taxon>Micrococcales</taxon>
        <taxon>Microbacteriaceae</taxon>
        <taxon>Cryobacterium</taxon>
    </lineage>
</organism>
<dbReference type="CDD" id="cd06579">
    <property type="entry name" value="TM_PBP1_transp_AraH_like"/>
    <property type="match status" value="1"/>
</dbReference>
<feature type="transmembrane region" description="Helical" evidence="6">
    <location>
        <begin position="263"/>
        <end position="282"/>
    </location>
</feature>
<comment type="caution">
    <text evidence="7">The sequence shown here is derived from an EMBL/GenBank/DDBJ whole genome shotgun (WGS) entry which is preliminary data.</text>
</comment>
<feature type="transmembrane region" description="Helical" evidence="6">
    <location>
        <begin position="118"/>
        <end position="134"/>
    </location>
</feature>
<feature type="transmembrane region" description="Helical" evidence="6">
    <location>
        <begin position="302"/>
        <end position="329"/>
    </location>
</feature>
<reference evidence="7 8" key="1">
    <citation type="submission" date="2019-03" db="EMBL/GenBank/DDBJ databases">
        <title>Genomics of glacier-inhabiting Cryobacterium strains.</title>
        <authorList>
            <person name="Liu Q."/>
            <person name="Xin Y.-H."/>
        </authorList>
    </citation>
    <scope>NUCLEOTIDE SEQUENCE [LARGE SCALE GENOMIC DNA]</scope>
    <source>
        <strain evidence="7 8">Hh14</strain>
    </source>
</reference>
<dbReference type="Proteomes" id="UP000297447">
    <property type="component" value="Unassembled WGS sequence"/>
</dbReference>
<evidence type="ECO:0000256" key="3">
    <source>
        <dbReference type="ARBA" id="ARBA00022692"/>
    </source>
</evidence>
<dbReference type="OrthoDB" id="9808136at2"/>
<dbReference type="Pfam" id="PF02653">
    <property type="entry name" value="BPD_transp_2"/>
    <property type="match status" value="1"/>
</dbReference>
<keyword evidence="5 6" id="KW-0472">Membrane</keyword>
<proteinExistence type="predicted"/>
<dbReference type="GO" id="GO:0022857">
    <property type="term" value="F:transmembrane transporter activity"/>
    <property type="evidence" value="ECO:0007669"/>
    <property type="project" value="InterPro"/>
</dbReference>
<feature type="transmembrane region" description="Helical" evidence="6">
    <location>
        <begin position="214"/>
        <end position="232"/>
    </location>
</feature>
<evidence type="ECO:0000256" key="1">
    <source>
        <dbReference type="ARBA" id="ARBA00004651"/>
    </source>
</evidence>
<gene>
    <name evidence="7" type="ORF">E3T55_19270</name>
</gene>
<dbReference type="RefSeq" id="WP_134521154.1">
    <property type="nucleotide sequence ID" value="NZ_SOHE01000088.1"/>
</dbReference>
<dbReference type="PANTHER" id="PTHR32196">
    <property type="entry name" value="ABC TRANSPORTER PERMEASE PROTEIN YPHD-RELATED-RELATED"/>
    <property type="match status" value="1"/>
</dbReference>
<keyword evidence="4 6" id="KW-1133">Transmembrane helix</keyword>
<evidence type="ECO:0000313" key="8">
    <source>
        <dbReference type="Proteomes" id="UP000297447"/>
    </source>
</evidence>
<keyword evidence="2" id="KW-1003">Cell membrane</keyword>